<dbReference type="Proteomes" id="UP000007819">
    <property type="component" value="Chromosome A1"/>
</dbReference>
<evidence type="ECO:0000313" key="4">
    <source>
        <dbReference type="Proteomes" id="UP000007819"/>
    </source>
</evidence>
<organism evidence="3 4">
    <name type="scientific">Acyrthosiphon pisum</name>
    <name type="common">Pea aphid</name>
    <dbReference type="NCBI Taxonomy" id="7029"/>
    <lineage>
        <taxon>Eukaryota</taxon>
        <taxon>Metazoa</taxon>
        <taxon>Ecdysozoa</taxon>
        <taxon>Arthropoda</taxon>
        <taxon>Hexapoda</taxon>
        <taxon>Insecta</taxon>
        <taxon>Pterygota</taxon>
        <taxon>Neoptera</taxon>
        <taxon>Paraneoptera</taxon>
        <taxon>Hemiptera</taxon>
        <taxon>Sternorrhyncha</taxon>
        <taxon>Aphidomorpha</taxon>
        <taxon>Aphidoidea</taxon>
        <taxon>Aphididae</taxon>
        <taxon>Macrosiphini</taxon>
        <taxon>Acyrthosiphon</taxon>
    </lineage>
</organism>
<keyword evidence="4" id="KW-1185">Reference proteome</keyword>
<feature type="transmembrane region" description="Helical" evidence="1">
    <location>
        <begin position="113"/>
        <end position="141"/>
    </location>
</feature>
<evidence type="ECO:0000256" key="2">
    <source>
        <dbReference type="SAM" id="SignalP"/>
    </source>
</evidence>
<dbReference type="RefSeq" id="XP_016664827.1">
    <property type="nucleotide sequence ID" value="XM_016809338.2"/>
</dbReference>
<keyword evidence="1" id="KW-0812">Transmembrane</keyword>
<accession>A0A8R2D7S6</accession>
<feature type="signal peptide" evidence="2">
    <location>
        <begin position="1"/>
        <end position="21"/>
    </location>
</feature>
<dbReference type="EnsemblMetazoa" id="XM_016809338.2">
    <property type="protein sequence ID" value="XP_016664827.1"/>
    <property type="gene ID" value="LOC107885664"/>
</dbReference>
<evidence type="ECO:0000313" key="3">
    <source>
        <dbReference type="EnsemblMetazoa" id="XP_016664827.1"/>
    </source>
</evidence>
<keyword evidence="1" id="KW-1133">Transmembrane helix</keyword>
<reference evidence="3" key="2">
    <citation type="submission" date="2022-06" db="UniProtKB">
        <authorList>
            <consortium name="EnsemblMetazoa"/>
        </authorList>
    </citation>
    <scope>IDENTIFICATION</scope>
</reference>
<dbReference type="KEGG" id="api:107885664"/>
<dbReference type="GeneID" id="107885664"/>
<protein>
    <submittedName>
        <fullName evidence="3">Uncharacterized protein</fullName>
    </submittedName>
</protein>
<evidence type="ECO:0000256" key="1">
    <source>
        <dbReference type="SAM" id="Phobius"/>
    </source>
</evidence>
<sequence>MYKYTVMIAAVVVVLASLASSVPATSAQTAANKFDMMPSAATSIHNHHVKPEHHSMFASEANRGQSNNGGSLLESGLSGLFEAISIPKKIVGALVGKVFGLLKSIDLKGLIKIALVGGAVVLLGAVAAAGAAGIAAVVALVSAALPYFRFFFGGHKGEASDSDMENISEFVLGAFNKYDSQHKA</sequence>
<dbReference type="OrthoDB" id="6629936at2759"/>
<keyword evidence="1" id="KW-0472">Membrane</keyword>
<reference evidence="4" key="1">
    <citation type="submission" date="2010-06" db="EMBL/GenBank/DDBJ databases">
        <authorList>
            <person name="Jiang H."/>
            <person name="Abraham K."/>
            <person name="Ali S."/>
            <person name="Alsbrooks S.L."/>
            <person name="Anim B.N."/>
            <person name="Anosike U.S."/>
            <person name="Attaway T."/>
            <person name="Bandaranaike D.P."/>
            <person name="Battles P.K."/>
            <person name="Bell S.N."/>
            <person name="Bell A.V."/>
            <person name="Beltran B."/>
            <person name="Bickham C."/>
            <person name="Bustamante Y."/>
            <person name="Caleb T."/>
            <person name="Canada A."/>
            <person name="Cardenas V."/>
            <person name="Carter K."/>
            <person name="Chacko J."/>
            <person name="Chandrabose M.N."/>
            <person name="Chavez D."/>
            <person name="Chavez A."/>
            <person name="Chen L."/>
            <person name="Chu H.-S."/>
            <person name="Claassen K.J."/>
            <person name="Cockrell R."/>
            <person name="Collins M."/>
            <person name="Cooper J.A."/>
            <person name="Cree A."/>
            <person name="Curry S.M."/>
            <person name="Da Y."/>
            <person name="Dao M.D."/>
            <person name="Das B."/>
            <person name="Davila M.-L."/>
            <person name="Davy-Carroll L."/>
            <person name="Denson S."/>
            <person name="Dinh H."/>
            <person name="Ebong V.E."/>
            <person name="Edwards J.R."/>
            <person name="Egan A."/>
            <person name="El-Daye J."/>
            <person name="Escobedo L."/>
            <person name="Fernandez S."/>
            <person name="Fernando P.R."/>
            <person name="Flagg N."/>
            <person name="Forbes L.D."/>
            <person name="Fowler R.G."/>
            <person name="Fu Q."/>
            <person name="Gabisi R.A."/>
            <person name="Ganer J."/>
            <person name="Garbino Pronczuk A."/>
            <person name="Garcia R.M."/>
            <person name="Garner T."/>
            <person name="Garrett T.E."/>
            <person name="Gonzalez D.A."/>
            <person name="Hamid H."/>
            <person name="Hawkins E.S."/>
            <person name="Hirani K."/>
            <person name="Hogues M.E."/>
            <person name="Hollins B."/>
            <person name="Hsiao C.-H."/>
            <person name="Jabil R."/>
            <person name="James M.L."/>
            <person name="Jhangiani S.N."/>
            <person name="Johnson B."/>
            <person name="Johnson Q."/>
            <person name="Joshi V."/>
            <person name="Kalu J.B."/>
            <person name="Kam C."/>
            <person name="Kashfia A."/>
            <person name="Keebler J."/>
            <person name="Kisamo H."/>
            <person name="Kovar C.L."/>
            <person name="Lago L.A."/>
            <person name="Lai C.-Y."/>
            <person name="Laidlaw J."/>
            <person name="Lara F."/>
            <person name="Le T.-K."/>
            <person name="Lee S.L."/>
            <person name="Legall F.H."/>
            <person name="Lemon S.J."/>
            <person name="Lewis L.R."/>
            <person name="Li B."/>
            <person name="Liu Y."/>
            <person name="Liu Y.-S."/>
            <person name="Lopez J."/>
            <person name="Lozado R.J."/>
            <person name="Lu J."/>
            <person name="Madu R.C."/>
            <person name="Maheshwari M."/>
            <person name="Maheshwari R."/>
            <person name="Malloy K."/>
            <person name="Martinez E."/>
            <person name="Mathew T."/>
            <person name="Mercado I.C."/>
            <person name="Mercado C."/>
            <person name="Meyer B."/>
            <person name="Montgomery K."/>
            <person name="Morgan M.B."/>
            <person name="Munidasa M."/>
            <person name="Nazareth L.V."/>
            <person name="Nelson J."/>
            <person name="Ng B.M."/>
            <person name="Nguyen N.B."/>
            <person name="Nguyen P.Q."/>
            <person name="Nguyen T."/>
            <person name="Obregon M."/>
            <person name="Okwuonu G.O."/>
            <person name="Onwere C.G."/>
            <person name="Orozco G."/>
            <person name="Parra A."/>
            <person name="Patel S."/>
            <person name="Patil S."/>
            <person name="Perez A."/>
            <person name="Perez Y."/>
            <person name="Pham C."/>
            <person name="Primus E.L."/>
            <person name="Pu L.-L."/>
            <person name="Puazo M."/>
            <person name="Qin X."/>
            <person name="Quiroz J.B."/>
            <person name="Reese J."/>
            <person name="Richards S."/>
            <person name="Rives C.M."/>
            <person name="Robberts R."/>
            <person name="Ruiz S.J."/>
            <person name="Ruiz M.J."/>
            <person name="Santibanez J."/>
            <person name="Schneider B.W."/>
            <person name="Sisson I."/>
            <person name="Smith M."/>
            <person name="Sodergren E."/>
            <person name="Song X.-Z."/>
            <person name="Song B.B."/>
            <person name="Summersgill H."/>
            <person name="Thelus R."/>
            <person name="Thornton R.D."/>
            <person name="Trejos Z.Y."/>
            <person name="Usmani K."/>
            <person name="Vattathil S."/>
            <person name="Villasana D."/>
            <person name="Walker D.L."/>
            <person name="Wang S."/>
            <person name="Wang K."/>
            <person name="White C.S."/>
            <person name="Williams A.C."/>
            <person name="Williamson J."/>
            <person name="Wilson K."/>
            <person name="Woghiren I.O."/>
            <person name="Woodworth J.R."/>
            <person name="Worley K.C."/>
            <person name="Wright R.A."/>
            <person name="Wu W."/>
            <person name="Young L."/>
            <person name="Zhang L."/>
            <person name="Zhang J."/>
            <person name="Zhu Y."/>
            <person name="Muzny D.M."/>
            <person name="Weinstock G."/>
            <person name="Gibbs R.A."/>
        </authorList>
    </citation>
    <scope>NUCLEOTIDE SEQUENCE [LARGE SCALE GENOMIC DNA]</scope>
    <source>
        <strain evidence="4">LSR1</strain>
    </source>
</reference>
<feature type="chain" id="PRO_5035829022" evidence="2">
    <location>
        <begin position="22"/>
        <end position="184"/>
    </location>
</feature>
<dbReference type="AlphaFoldDB" id="A0A8R2D7S6"/>
<name>A0A8R2D7S6_ACYPI</name>
<keyword evidence="2" id="KW-0732">Signal</keyword>
<proteinExistence type="predicted"/>